<evidence type="ECO:0000256" key="1">
    <source>
        <dbReference type="SAM" id="MobiDB-lite"/>
    </source>
</evidence>
<dbReference type="AlphaFoldDB" id="A0AAV7NGH7"/>
<protein>
    <submittedName>
        <fullName evidence="3">Uncharacterized protein</fullName>
    </submittedName>
</protein>
<comment type="caution">
    <text evidence="3">The sequence shown here is derived from an EMBL/GenBank/DDBJ whole genome shotgun (WGS) entry which is preliminary data.</text>
</comment>
<feature type="region of interest" description="Disordered" evidence="1">
    <location>
        <begin position="25"/>
        <end position="80"/>
    </location>
</feature>
<feature type="chain" id="PRO_5044000888" evidence="2">
    <location>
        <begin position="24"/>
        <end position="122"/>
    </location>
</feature>
<name>A0AAV7NGH7_PLEWA</name>
<organism evidence="3 4">
    <name type="scientific">Pleurodeles waltl</name>
    <name type="common">Iberian ribbed newt</name>
    <dbReference type="NCBI Taxonomy" id="8319"/>
    <lineage>
        <taxon>Eukaryota</taxon>
        <taxon>Metazoa</taxon>
        <taxon>Chordata</taxon>
        <taxon>Craniata</taxon>
        <taxon>Vertebrata</taxon>
        <taxon>Euteleostomi</taxon>
        <taxon>Amphibia</taxon>
        <taxon>Batrachia</taxon>
        <taxon>Caudata</taxon>
        <taxon>Salamandroidea</taxon>
        <taxon>Salamandridae</taxon>
        <taxon>Pleurodelinae</taxon>
        <taxon>Pleurodeles</taxon>
    </lineage>
</organism>
<evidence type="ECO:0000256" key="2">
    <source>
        <dbReference type="SAM" id="SignalP"/>
    </source>
</evidence>
<dbReference type="Proteomes" id="UP001066276">
    <property type="component" value="Chromosome 8"/>
</dbReference>
<keyword evidence="2" id="KW-0732">Signal</keyword>
<gene>
    <name evidence="3" type="ORF">NDU88_002816</name>
</gene>
<keyword evidence="4" id="KW-1185">Reference proteome</keyword>
<reference evidence="3" key="1">
    <citation type="journal article" date="2022" name="bioRxiv">
        <title>Sequencing and chromosome-scale assembly of the giantPleurodeles waltlgenome.</title>
        <authorList>
            <person name="Brown T."/>
            <person name="Elewa A."/>
            <person name="Iarovenko S."/>
            <person name="Subramanian E."/>
            <person name="Araus A.J."/>
            <person name="Petzold A."/>
            <person name="Susuki M."/>
            <person name="Suzuki K.-i.T."/>
            <person name="Hayashi T."/>
            <person name="Toyoda A."/>
            <person name="Oliveira C."/>
            <person name="Osipova E."/>
            <person name="Leigh N.D."/>
            <person name="Simon A."/>
            <person name="Yun M.H."/>
        </authorList>
    </citation>
    <scope>NUCLEOTIDE SEQUENCE</scope>
    <source>
        <strain evidence="3">20211129_DDA</strain>
        <tissue evidence="3">Liver</tissue>
    </source>
</reference>
<evidence type="ECO:0000313" key="4">
    <source>
        <dbReference type="Proteomes" id="UP001066276"/>
    </source>
</evidence>
<accession>A0AAV7NGH7</accession>
<feature type="signal peptide" evidence="2">
    <location>
        <begin position="1"/>
        <end position="23"/>
    </location>
</feature>
<feature type="compositionally biased region" description="Basic and acidic residues" evidence="1">
    <location>
        <begin position="37"/>
        <end position="48"/>
    </location>
</feature>
<sequence length="122" mass="13997">MVITSCYESFFFLLVFCGQRVPGQQSTMENNPTFQDTAERSQEPELPKSPRGRLRNQKDDRKAESSTRHQESMNRKLFAEERREQQVASYGAGGIFIDYALHPGTVHVVLCRLLDRPDMEAS</sequence>
<feature type="compositionally biased region" description="Polar residues" evidence="1">
    <location>
        <begin position="25"/>
        <end position="36"/>
    </location>
</feature>
<evidence type="ECO:0000313" key="3">
    <source>
        <dbReference type="EMBL" id="KAJ1114581.1"/>
    </source>
</evidence>
<feature type="compositionally biased region" description="Basic and acidic residues" evidence="1">
    <location>
        <begin position="56"/>
        <end position="80"/>
    </location>
</feature>
<proteinExistence type="predicted"/>
<dbReference type="EMBL" id="JANPWB010000012">
    <property type="protein sequence ID" value="KAJ1114581.1"/>
    <property type="molecule type" value="Genomic_DNA"/>
</dbReference>